<keyword evidence="3" id="KW-1185">Reference proteome</keyword>
<keyword evidence="1" id="KW-1133">Transmembrane helix</keyword>
<dbReference type="InterPro" id="IPR009781">
    <property type="entry name" value="DUF1345"/>
</dbReference>
<feature type="transmembrane region" description="Helical" evidence="1">
    <location>
        <begin position="81"/>
        <end position="101"/>
    </location>
</feature>
<proteinExistence type="predicted"/>
<dbReference type="RefSeq" id="WP_305009090.1">
    <property type="nucleotide sequence ID" value="NZ_JAUQSY010000023.1"/>
</dbReference>
<evidence type="ECO:0000313" key="3">
    <source>
        <dbReference type="Proteomes" id="UP001176429"/>
    </source>
</evidence>
<dbReference type="Pfam" id="PF07077">
    <property type="entry name" value="DUF1345"/>
    <property type="match status" value="1"/>
</dbReference>
<keyword evidence="1" id="KW-0472">Membrane</keyword>
<organism evidence="2 3">
    <name type="scientific">Hymenobacter aranciens</name>
    <dbReference type="NCBI Taxonomy" id="3063996"/>
    <lineage>
        <taxon>Bacteria</taxon>
        <taxon>Pseudomonadati</taxon>
        <taxon>Bacteroidota</taxon>
        <taxon>Cytophagia</taxon>
        <taxon>Cytophagales</taxon>
        <taxon>Hymenobacteraceae</taxon>
        <taxon>Hymenobacter</taxon>
    </lineage>
</organism>
<keyword evidence="1" id="KW-0812">Transmembrane</keyword>
<dbReference type="EMBL" id="JAUQSY010000023">
    <property type="protein sequence ID" value="MDO7877637.1"/>
    <property type="molecule type" value="Genomic_DNA"/>
</dbReference>
<accession>A0ABT9BH98</accession>
<dbReference type="Proteomes" id="UP001176429">
    <property type="component" value="Unassembled WGS sequence"/>
</dbReference>
<feature type="transmembrane region" description="Helical" evidence="1">
    <location>
        <begin position="113"/>
        <end position="131"/>
    </location>
</feature>
<feature type="transmembrane region" description="Helical" evidence="1">
    <location>
        <begin position="50"/>
        <end position="69"/>
    </location>
</feature>
<reference evidence="2" key="1">
    <citation type="submission" date="2023-07" db="EMBL/GenBank/DDBJ databases">
        <authorList>
            <person name="Kim M.K."/>
        </authorList>
    </citation>
    <scope>NUCLEOTIDE SEQUENCE</scope>
    <source>
        <strain evidence="2">ASUV-10-1</strain>
    </source>
</reference>
<gene>
    <name evidence="2" type="ORF">Q5H93_23055</name>
</gene>
<name>A0ABT9BH98_9BACT</name>
<comment type="caution">
    <text evidence="2">The sequence shown here is derived from an EMBL/GenBank/DDBJ whole genome shotgun (WGS) entry which is preliminary data.</text>
</comment>
<evidence type="ECO:0000313" key="2">
    <source>
        <dbReference type="EMBL" id="MDO7877637.1"/>
    </source>
</evidence>
<evidence type="ECO:0000256" key="1">
    <source>
        <dbReference type="SAM" id="Phobius"/>
    </source>
</evidence>
<feature type="transmembrane region" description="Helical" evidence="1">
    <location>
        <begin position="198"/>
        <end position="224"/>
    </location>
</feature>
<protein>
    <submittedName>
        <fullName evidence="2">DUF1345 domain-containing protein</fullName>
    </submittedName>
</protein>
<sequence length="225" mass="23717">MKSSILHHLGRLTPTHRLLVGLALGALAWGLAPASLGTLGRLVAAWDVYAGSTLLLIAALVATADAGHIRRIATAEDNSRALASAFILGASLASLLAVLALSRTVHDLAPAETAWRVGLSIGAVVEAWLLVHTVFTLRYAHQYYDDSGPGGQDARGIDFPGQDFEPDYLDFAYFAFTIGMAAQTADVSISGRLPRRTALLHSLISFSFNTAIVALSISALGGLLR</sequence>